<evidence type="ECO:0000313" key="2">
    <source>
        <dbReference type="Proteomes" id="UP000314294"/>
    </source>
</evidence>
<comment type="caution">
    <text evidence="1">The sequence shown here is derived from an EMBL/GenBank/DDBJ whole genome shotgun (WGS) entry which is preliminary data.</text>
</comment>
<sequence length="91" mass="10451">MVRRSRRRERKAMPQQGFTVLDMGLNRLGKHLMRELVECKQASAHASSLVHRHLTLRATATHTDRQQSYFPNVTTLSIRALRLTRGPLSDS</sequence>
<dbReference type="Proteomes" id="UP000314294">
    <property type="component" value="Unassembled WGS sequence"/>
</dbReference>
<proteinExistence type="predicted"/>
<name>A0A4Z2HKT9_9TELE</name>
<accession>A0A4Z2HKT9</accession>
<organism evidence="1 2">
    <name type="scientific">Liparis tanakae</name>
    <name type="common">Tanaka's snailfish</name>
    <dbReference type="NCBI Taxonomy" id="230148"/>
    <lineage>
        <taxon>Eukaryota</taxon>
        <taxon>Metazoa</taxon>
        <taxon>Chordata</taxon>
        <taxon>Craniata</taxon>
        <taxon>Vertebrata</taxon>
        <taxon>Euteleostomi</taxon>
        <taxon>Actinopterygii</taxon>
        <taxon>Neopterygii</taxon>
        <taxon>Teleostei</taxon>
        <taxon>Neoteleostei</taxon>
        <taxon>Acanthomorphata</taxon>
        <taxon>Eupercaria</taxon>
        <taxon>Perciformes</taxon>
        <taxon>Cottioidei</taxon>
        <taxon>Cottales</taxon>
        <taxon>Liparidae</taxon>
        <taxon>Liparis</taxon>
    </lineage>
</organism>
<keyword evidence="2" id="KW-1185">Reference proteome</keyword>
<dbReference type="EMBL" id="SRLO01000223">
    <property type="protein sequence ID" value="TNN66211.1"/>
    <property type="molecule type" value="Genomic_DNA"/>
</dbReference>
<reference evidence="1 2" key="1">
    <citation type="submission" date="2019-03" db="EMBL/GenBank/DDBJ databases">
        <title>First draft genome of Liparis tanakae, snailfish: a comprehensive survey of snailfish specific genes.</title>
        <authorList>
            <person name="Kim W."/>
            <person name="Song I."/>
            <person name="Jeong J.-H."/>
            <person name="Kim D."/>
            <person name="Kim S."/>
            <person name="Ryu S."/>
            <person name="Song J.Y."/>
            <person name="Lee S.K."/>
        </authorList>
    </citation>
    <scope>NUCLEOTIDE SEQUENCE [LARGE SCALE GENOMIC DNA]</scope>
    <source>
        <tissue evidence="1">Muscle</tissue>
    </source>
</reference>
<dbReference type="AlphaFoldDB" id="A0A4Z2HKT9"/>
<protein>
    <submittedName>
        <fullName evidence="1">Uncharacterized protein</fullName>
    </submittedName>
</protein>
<evidence type="ECO:0000313" key="1">
    <source>
        <dbReference type="EMBL" id="TNN66211.1"/>
    </source>
</evidence>
<gene>
    <name evidence="1" type="ORF">EYF80_023550</name>
</gene>